<sequence>MRPLHFTFMYHCVGLLESTHGRQFYKIEVTLQQVISLQCTHLCARRKCSRFYGNRLHRIG</sequence>
<reference evidence="1 2" key="2">
    <citation type="submission" date="2018-11" db="EMBL/GenBank/DDBJ databases">
        <authorList>
            <consortium name="Pathogen Informatics"/>
        </authorList>
    </citation>
    <scope>NUCLEOTIDE SEQUENCE [LARGE SCALE GENOMIC DNA]</scope>
    <source>
        <strain evidence="1 2">MHpl1</strain>
    </source>
</reference>
<reference evidence="3" key="1">
    <citation type="submission" date="2017-02" db="UniProtKB">
        <authorList>
            <consortium name="WormBaseParasite"/>
        </authorList>
    </citation>
    <scope>IDENTIFICATION</scope>
</reference>
<dbReference type="EMBL" id="UZAF01020247">
    <property type="protein sequence ID" value="VDO67906.1"/>
    <property type="molecule type" value="Genomic_DNA"/>
</dbReference>
<organism evidence="3">
    <name type="scientific">Haemonchus placei</name>
    <name type="common">Barber's pole worm</name>
    <dbReference type="NCBI Taxonomy" id="6290"/>
    <lineage>
        <taxon>Eukaryota</taxon>
        <taxon>Metazoa</taxon>
        <taxon>Ecdysozoa</taxon>
        <taxon>Nematoda</taxon>
        <taxon>Chromadorea</taxon>
        <taxon>Rhabditida</taxon>
        <taxon>Rhabditina</taxon>
        <taxon>Rhabditomorpha</taxon>
        <taxon>Strongyloidea</taxon>
        <taxon>Trichostrongylidae</taxon>
        <taxon>Haemonchus</taxon>
    </lineage>
</organism>
<evidence type="ECO:0000313" key="2">
    <source>
        <dbReference type="Proteomes" id="UP000268014"/>
    </source>
</evidence>
<proteinExistence type="predicted"/>
<dbReference type="Proteomes" id="UP000268014">
    <property type="component" value="Unassembled WGS sequence"/>
</dbReference>
<name>A0A0N4X0Y6_HAEPC</name>
<dbReference type="WBParaSite" id="HPLM_0001795101-mRNA-1">
    <property type="protein sequence ID" value="HPLM_0001795101-mRNA-1"/>
    <property type="gene ID" value="HPLM_0001795101"/>
</dbReference>
<evidence type="ECO:0000313" key="1">
    <source>
        <dbReference type="EMBL" id="VDO67906.1"/>
    </source>
</evidence>
<keyword evidence="2" id="KW-1185">Reference proteome</keyword>
<accession>A0A0N4X0Y6</accession>
<dbReference type="AlphaFoldDB" id="A0A0N4X0Y6"/>
<protein>
    <submittedName>
        <fullName evidence="3">Secreted protein</fullName>
    </submittedName>
</protein>
<gene>
    <name evidence="1" type="ORF">HPLM_LOCUS17943</name>
</gene>
<evidence type="ECO:0000313" key="3">
    <source>
        <dbReference type="WBParaSite" id="HPLM_0001795101-mRNA-1"/>
    </source>
</evidence>